<feature type="compositionally biased region" description="Basic and acidic residues" evidence="7">
    <location>
        <begin position="331"/>
        <end position="340"/>
    </location>
</feature>
<evidence type="ECO:0000256" key="3">
    <source>
        <dbReference type="ARBA" id="ARBA00022448"/>
    </source>
</evidence>
<dbReference type="GO" id="GO:0046872">
    <property type="term" value="F:metal ion binding"/>
    <property type="evidence" value="ECO:0007669"/>
    <property type="project" value="InterPro"/>
</dbReference>
<dbReference type="Proteomes" id="UP000245431">
    <property type="component" value="Chromosome PVE_r1"/>
</dbReference>
<sequence length="405" mass="43854">MSISSPLVRLLLVSLISLLLAPLANAEAAKRLRIGITLHPYYSYVANIVGDKAEVVPLIPAGFNPHAYEPRADDIKRIGTLDVIVLNGVGHDDFADRMIATSERPDIPVIEANANVPLLAATGNAARGAGKVVNPHTFLSISASIAQVNNIARELGKLDPDNAKTYTQNARAYGKRLRQMRAEALAKLTRAPNPDLRVATVHAAYDYLLREFGLEVTAVVEPAHGIEPSPSQLKKTIDELRALDVKVIFSEMDFPSTYVETIQRESGVRLYPLSHISYGEYSAEKYEVEMTGNLNTVVRAIQESGHDGGATLEHGQRRPDDRLRQGVADPGPHRDPRWRELPGAAGQHPCTGGPERRWEKLADQDAAGANAAPGATAPDVAGHARHHWLCAPGAGVRPRPADDRG</sequence>
<dbReference type="PANTHER" id="PTHR42953">
    <property type="entry name" value="HIGH-AFFINITY ZINC UPTAKE SYSTEM PROTEIN ZNUA-RELATED"/>
    <property type="match status" value="1"/>
</dbReference>
<dbReference type="InterPro" id="IPR050492">
    <property type="entry name" value="Bact_metal-bind_prot9"/>
</dbReference>
<evidence type="ECO:0000313" key="8">
    <source>
        <dbReference type="EMBL" id="SBW81904.1"/>
    </source>
</evidence>
<dbReference type="AlphaFoldDB" id="A0A1D3K0P6"/>
<feature type="compositionally biased region" description="Basic and acidic residues" evidence="7">
    <location>
        <begin position="354"/>
        <end position="363"/>
    </location>
</feature>
<comment type="similarity">
    <text evidence="1 6">Belongs to the bacterial solute-binding protein 9 family.</text>
</comment>
<evidence type="ECO:0000256" key="4">
    <source>
        <dbReference type="ARBA" id="ARBA00022729"/>
    </source>
</evidence>
<feature type="compositionally biased region" description="Low complexity" evidence="7">
    <location>
        <begin position="364"/>
        <end position="381"/>
    </location>
</feature>
<dbReference type="InterPro" id="IPR006129">
    <property type="entry name" value="AdhesinB"/>
</dbReference>
<keyword evidence="5" id="KW-0862">Zinc</keyword>
<reference evidence="9" key="1">
    <citation type="submission" date="2016-07" db="EMBL/GenBank/DDBJ databases">
        <authorList>
            <person name="Florea S."/>
            <person name="Webb J.S."/>
            <person name="Jaromczyk J."/>
            <person name="Schardl C.L."/>
        </authorList>
    </citation>
    <scope>NUCLEOTIDE SEQUENCE [LARGE SCALE GENOMIC DNA]</scope>
    <source>
        <strain evidence="9">1YdBTEX2</strain>
    </source>
</reference>
<dbReference type="PANTHER" id="PTHR42953:SF3">
    <property type="entry name" value="HIGH-AFFINITY ZINC UPTAKE SYSTEM PROTEIN ZNUA"/>
    <property type="match status" value="1"/>
</dbReference>
<keyword evidence="5" id="KW-0864">Zinc transport</keyword>
<gene>
    <name evidence="8" type="ORF">PVE_R1G4022</name>
</gene>
<evidence type="ECO:0000256" key="2">
    <source>
        <dbReference type="ARBA" id="ARBA00015915"/>
    </source>
</evidence>
<evidence type="ECO:0000313" key="9">
    <source>
        <dbReference type="Proteomes" id="UP000245431"/>
    </source>
</evidence>
<organism evidence="8 9">
    <name type="scientific">Pseudomonas veronii 1YdBTEX2</name>
    <dbReference type="NCBI Taxonomy" id="1295141"/>
    <lineage>
        <taxon>Bacteria</taxon>
        <taxon>Pseudomonadati</taxon>
        <taxon>Pseudomonadota</taxon>
        <taxon>Gammaproteobacteria</taxon>
        <taxon>Pseudomonadales</taxon>
        <taxon>Pseudomonadaceae</taxon>
        <taxon>Pseudomonas</taxon>
    </lineage>
</organism>
<protein>
    <recommendedName>
        <fullName evidence="2">High-affinity zinc uptake system protein ZnuA</fullName>
    </recommendedName>
</protein>
<dbReference type="Pfam" id="PF01297">
    <property type="entry name" value="ZnuA"/>
    <property type="match status" value="1"/>
</dbReference>
<name>A0A1D3K0P6_PSEVE</name>
<dbReference type="Gene3D" id="3.40.50.1980">
    <property type="entry name" value="Nitrogenase molybdenum iron protein domain"/>
    <property type="match status" value="2"/>
</dbReference>
<keyword evidence="5" id="KW-0406">Ion transport</keyword>
<accession>A0A1D3K0P6</accession>
<dbReference type="SUPFAM" id="SSF53807">
    <property type="entry name" value="Helical backbone' metal receptor"/>
    <property type="match status" value="1"/>
</dbReference>
<evidence type="ECO:0000256" key="5">
    <source>
        <dbReference type="ARBA" id="ARBA00022906"/>
    </source>
</evidence>
<dbReference type="PRINTS" id="PR00691">
    <property type="entry name" value="ADHESINB"/>
</dbReference>
<keyword evidence="4" id="KW-0732">Signal</keyword>
<evidence type="ECO:0000256" key="6">
    <source>
        <dbReference type="RuleBase" id="RU003512"/>
    </source>
</evidence>
<dbReference type="InterPro" id="IPR006128">
    <property type="entry name" value="Lipoprotein_PsaA-like"/>
</dbReference>
<dbReference type="EMBL" id="LT599583">
    <property type="protein sequence ID" value="SBW81904.1"/>
    <property type="molecule type" value="Genomic_DNA"/>
</dbReference>
<dbReference type="GO" id="GO:0007155">
    <property type="term" value="P:cell adhesion"/>
    <property type="evidence" value="ECO:0007669"/>
    <property type="project" value="InterPro"/>
</dbReference>
<feature type="region of interest" description="Disordered" evidence="7">
    <location>
        <begin position="306"/>
        <end position="383"/>
    </location>
</feature>
<evidence type="ECO:0000256" key="7">
    <source>
        <dbReference type="SAM" id="MobiDB-lite"/>
    </source>
</evidence>
<dbReference type="CDD" id="cd01017">
    <property type="entry name" value="AdcA"/>
    <property type="match status" value="1"/>
</dbReference>
<dbReference type="GO" id="GO:0006829">
    <property type="term" value="P:zinc ion transport"/>
    <property type="evidence" value="ECO:0007669"/>
    <property type="project" value="UniProtKB-KW"/>
</dbReference>
<dbReference type="PRINTS" id="PR00690">
    <property type="entry name" value="ADHESNFAMILY"/>
</dbReference>
<dbReference type="InterPro" id="IPR006127">
    <property type="entry name" value="ZnuA-like"/>
</dbReference>
<evidence type="ECO:0000256" key="1">
    <source>
        <dbReference type="ARBA" id="ARBA00011028"/>
    </source>
</evidence>
<keyword evidence="3 6" id="KW-0813">Transport</keyword>
<proteinExistence type="inferred from homology"/>
<feature type="compositionally biased region" description="Basic and acidic residues" evidence="7">
    <location>
        <begin position="314"/>
        <end position="324"/>
    </location>
</feature>